<dbReference type="eggNOG" id="KOG0029">
    <property type="taxonomic scope" value="Eukaryota"/>
</dbReference>
<dbReference type="GO" id="GO:0006338">
    <property type="term" value="P:chromatin remodeling"/>
    <property type="evidence" value="ECO:0007669"/>
    <property type="project" value="TreeGrafter"/>
</dbReference>
<dbReference type="PANTHER" id="PTHR10742">
    <property type="entry name" value="FLAVIN MONOAMINE OXIDASE"/>
    <property type="match status" value="1"/>
</dbReference>
<keyword evidence="5" id="KW-1185">Reference proteome</keyword>
<accession>S8EE94</accession>
<keyword evidence="2" id="KW-0560">Oxidoreductase</keyword>
<organism evidence="4 5">
    <name type="scientific">Fomitopsis schrenkii</name>
    <name type="common">Brown rot fungus</name>
    <dbReference type="NCBI Taxonomy" id="2126942"/>
    <lineage>
        <taxon>Eukaryota</taxon>
        <taxon>Fungi</taxon>
        <taxon>Dikarya</taxon>
        <taxon>Basidiomycota</taxon>
        <taxon>Agaricomycotina</taxon>
        <taxon>Agaricomycetes</taxon>
        <taxon>Polyporales</taxon>
        <taxon>Fomitopsis</taxon>
    </lineage>
</organism>
<dbReference type="Gene3D" id="3.90.660.10">
    <property type="match status" value="1"/>
</dbReference>
<dbReference type="OrthoDB" id="5046242at2759"/>
<dbReference type="GO" id="GO:0003682">
    <property type="term" value="F:chromatin binding"/>
    <property type="evidence" value="ECO:0007669"/>
    <property type="project" value="TreeGrafter"/>
</dbReference>
<dbReference type="SUPFAM" id="SSF51905">
    <property type="entry name" value="FAD/NAD(P)-binding domain"/>
    <property type="match status" value="1"/>
</dbReference>
<dbReference type="GO" id="GO:0050660">
    <property type="term" value="F:flavin adenine dinucleotide binding"/>
    <property type="evidence" value="ECO:0007669"/>
    <property type="project" value="TreeGrafter"/>
</dbReference>
<reference evidence="4 5" key="1">
    <citation type="journal article" date="2012" name="Science">
        <title>The Paleozoic origin of enzymatic lignin decomposition reconstructed from 31 fungal genomes.</title>
        <authorList>
            <person name="Floudas D."/>
            <person name="Binder M."/>
            <person name="Riley R."/>
            <person name="Barry K."/>
            <person name="Blanchette R.A."/>
            <person name="Henrissat B."/>
            <person name="Martinez A.T."/>
            <person name="Otillar R."/>
            <person name="Spatafora J.W."/>
            <person name="Yadav J.S."/>
            <person name="Aerts A."/>
            <person name="Benoit I."/>
            <person name="Boyd A."/>
            <person name="Carlson A."/>
            <person name="Copeland A."/>
            <person name="Coutinho P.M."/>
            <person name="de Vries R.P."/>
            <person name="Ferreira P."/>
            <person name="Findley K."/>
            <person name="Foster B."/>
            <person name="Gaskell J."/>
            <person name="Glotzer D."/>
            <person name="Gorecki P."/>
            <person name="Heitman J."/>
            <person name="Hesse C."/>
            <person name="Hori C."/>
            <person name="Igarashi K."/>
            <person name="Jurgens J.A."/>
            <person name="Kallen N."/>
            <person name="Kersten P."/>
            <person name="Kohler A."/>
            <person name="Kuees U."/>
            <person name="Kumar T.K.A."/>
            <person name="Kuo A."/>
            <person name="LaButti K."/>
            <person name="Larrondo L.F."/>
            <person name="Lindquist E."/>
            <person name="Ling A."/>
            <person name="Lombard V."/>
            <person name="Lucas S."/>
            <person name="Lundell T."/>
            <person name="Martin R."/>
            <person name="McLaughlin D.J."/>
            <person name="Morgenstern I."/>
            <person name="Morin E."/>
            <person name="Murat C."/>
            <person name="Nagy L.G."/>
            <person name="Nolan M."/>
            <person name="Ohm R.A."/>
            <person name="Patyshakuliyeva A."/>
            <person name="Rokas A."/>
            <person name="Ruiz-Duenas F.J."/>
            <person name="Sabat G."/>
            <person name="Salamov A."/>
            <person name="Samejima M."/>
            <person name="Schmutz J."/>
            <person name="Slot J.C."/>
            <person name="St John F."/>
            <person name="Stenlid J."/>
            <person name="Sun H."/>
            <person name="Sun S."/>
            <person name="Syed K."/>
            <person name="Tsang A."/>
            <person name="Wiebenga A."/>
            <person name="Young D."/>
            <person name="Pisabarro A."/>
            <person name="Eastwood D.C."/>
            <person name="Martin F."/>
            <person name="Cullen D."/>
            <person name="Grigoriev I.V."/>
            <person name="Hibbett D.S."/>
        </authorList>
    </citation>
    <scope>NUCLEOTIDE SEQUENCE</scope>
    <source>
        <strain evidence="5">FP-58527</strain>
    </source>
</reference>
<dbReference type="InterPro" id="IPR050281">
    <property type="entry name" value="Flavin_monoamine_oxidase"/>
</dbReference>
<name>S8EE94_FOMSC</name>
<gene>
    <name evidence="4" type="ORF">FOMPIDRAFT_1046867</name>
</gene>
<protein>
    <recommendedName>
        <fullName evidence="3">Amine oxidase domain-containing protein</fullName>
    </recommendedName>
</protein>
<proteinExistence type="inferred from homology"/>
<dbReference type="GO" id="GO:0016491">
    <property type="term" value="F:oxidoreductase activity"/>
    <property type="evidence" value="ECO:0007669"/>
    <property type="project" value="UniProtKB-KW"/>
</dbReference>
<dbReference type="Pfam" id="PF01593">
    <property type="entry name" value="Amino_oxidase"/>
    <property type="match status" value="1"/>
</dbReference>
<evidence type="ECO:0000313" key="4">
    <source>
        <dbReference type="EMBL" id="EPT03312.1"/>
    </source>
</evidence>
<sequence>MASLDTIIIGAGWAAAVAARHLARSGKKILVLEARDLIGGRARTHTEGTHVPVDLGCSFIHGYKEGNPARAIAKDLGIEVDVMKPTGSAIYDANGLLDPSAAKDLGERLNQAHAAARSTALNSTTLSPSPDTSLASAFFAPTSALSTAPTPSSAAALARTLEVPFGAVLEQLSLRWTGWEDNFAGSDGAPQGGFQALVERVFAAATHTGNARVHLHETVLQVQEEQSGVNVTTDKGVYRAATVICTIPLGVLKRDAAKLFEPKLPVRRAETIQGTHVGVLEKLVLTYPEAWWPDAGTTGSFVFLPTRAAVAEPTTAEEVLSSSTLVVASFAAPSLPHPHSTLLFYLSPTPALGLARFSLEDATAAAHTFLASRFQPSAQPSKPTSSVMTDWHKDPLALGATTTPSVVGEGRGPLDFAELSKPLWGGRLGFAGEHTEINHRGSVAGAVISGLREAERVNLLLAKLAEP</sequence>
<dbReference type="STRING" id="743788.S8EE94"/>
<comment type="similarity">
    <text evidence="1">Belongs to the flavin monoamine oxidase family.</text>
</comment>
<dbReference type="HOGENOM" id="CLU_004498_2_3_1"/>
<dbReference type="InParanoid" id="S8EE94"/>
<dbReference type="Proteomes" id="UP000015241">
    <property type="component" value="Unassembled WGS sequence"/>
</dbReference>
<dbReference type="PANTHER" id="PTHR10742:SF386">
    <property type="entry name" value="LYSINE-SPECIFIC HISTONE DEMETHYLASE 1A"/>
    <property type="match status" value="1"/>
</dbReference>
<evidence type="ECO:0000313" key="5">
    <source>
        <dbReference type="Proteomes" id="UP000015241"/>
    </source>
</evidence>
<dbReference type="InterPro" id="IPR036188">
    <property type="entry name" value="FAD/NAD-bd_sf"/>
</dbReference>
<evidence type="ECO:0000256" key="1">
    <source>
        <dbReference type="ARBA" id="ARBA00005995"/>
    </source>
</evidence>
<feature type="domain" description="Amine oxidase" evidence="3">
    <location>
        <begin position="17"/>
        <end position="457"/>
    </location>
</feature>
<evidence type="ECO:0000259" key="3">
    <source>
        <dbReference type="Pfam" id="PF01593"/>
    </source>
</evidence>
<dbReference type="Gene3D" id="3.50.50.60">
    <property type="entry name" value="FAD/NAD(P)-binding domain"/>
    <property type="match status" value="1"/>
</dbReference>
<dbReference type="EMBL" id="KE504130">
    <property type="protein sequence ID" value="EPT03312.1"/>
    <property type="molecule type" value="Genomic_DNA"/>
</dbReference>
<dbReference type="AlphaFoldDB" id="S8EE94"/>
<dbReference type="SUPFAM" id="SSF54373">
    <property type="entry name" value="FAD-linked reductases, C-terminal domain"/>
    <property type="match status" value="1"/>
</dbReference>
<evidence type="ECO:0000256" key="2">
    <source>
        <dbReference type="ARBA" id="ARBA00023002"/>
    </source>
</evidence>
<dbReference type="InterPro" id="IPR002937">
    <property type="entry name" value="Amino_oxidase"/>
</dbReference>